<evidence type="ECO:0000313" key="1">
    <source>
        <dbReference type="EMBL" id="EDM26158.1"/>
    </source>
</evidence>
<name>A6DQA7_9BACT</name>
<dbReference type="AlphaFoldDB" id="A6DQA7"/>
<evidence type="ECO:0000313" key="2">
    <source>
        <dbReference type="Proteomes" id="UP000004947"/>
    </source>
</evidence>
<dbReference type="Proteomes" id="UP000004947">
    <property type="component" value="Unassembled WGS sequence"/>
</dbReference>
<proteinExistence type="predicted"/>
<organism evidence="1 2">
    <name type="scientific">Lentisphaera araneosa HTCC2155</name>
    <dbReference type="NCBI Taxonomy" id="313628"/>
    <lineage>
        <taxon>Bacteria</taxon>
        <taxon>Pseudomonadati</taxon>
        <taxon>Lentisphaerota</taxon>
        <taxon>Lentisphaeria</taxon>
        <taxon>Lentisphaerales</taxon>
        <taxon>Lentisphaeraceae</taxon>
        <taxon>Lentisphaera</taxon>
    </lineage>
</organism>
<gene>
    <name evidence="1" type="ORF">LNTAR_16463</name>
</gene>
<protein>
    <submittedName>
        <fullName evidence="1">Uncharacterized protein</fullName>
    </submittedName>
</protein>
<reference evidence="1 2" key="1">
    <citation type="journal article" date="2010" name="J. Bacteriol.">
        <title>Genome sequence of Lentisphaera araneosa HTCC2155T, the type species of the order Lentisphaerales in the phylum Lentisphaerae.</title>
        <authorList>
            <person name="Thrash J.C."/>
            <person name="Cho J.C."/>
            <person name="Vergin K.L."/>
            <person name="Morris R.M."/>
            <person name="Giovannoni S.J."/>
        </authorList>
    </citation>
    <scope>NUCLEOTIDE SEQUENCE [LARGE SCALE GENOMIC DNA]</scope>
    <source>
        <strain evidence="1 2">HTCC2155</strain>
    </source>
</reference>
<accession>A6DQA7</accession>
<keyword evidence="2" id="KW-1185">Reference proteome</keyword>
<dbReference type="EMBL" id="ABCK01000019">
    <property type="protein sequence ID" value="EDM26158.1"/>
    <property type="molecule type" value="Genomic_DNA"/>
</dbReference>
<comment type="caution">
    <text evidence="1">The sequence shown here is derived from an EMBL/GenBank/DDBJ whole genome shotgun (WGS) entry which is preliminary data.</text>
</comment>
<sequence length="70" mass="8186">MLEIRWLINLCTKTLMLIVDKSLLHPSKYFIELSVELGIKIKVKNNIFCNISLIQVYKLINKVKHKESDA</sequence>